<sequence>MITTTTTRGLGLITRSCPSTALDAIPPTSSSATTTTTVSPSQDTSAKNRQELHRFSVAIRLIISKC</sequence>
<feature type="compositionally biased region" description="Low complexity" evidence="1">
    <location>
        <begin position="26"/>
        <end position="45"/>
    </location>
</feature>
<accession>A0ABR2MWQ2</accession>
<comment type="caution">
    <text evidence="2">The sequence shown here is derived from an EMBL/GenBank/DDBJ whole genome shotgun (WGS) entry which is preliminary data.</text>
</comment>
<keyword evidence="3" id="KW-1185">Reference proteome</keyword>
<gene>
    <name evidence="2" type="ORF">KSP40_PGU022776</name>
</gene>
<organism evidence="2 3">
    <name type="scientific">Platanthera guangdongensis</name>
    <dbReference type="NCBI Taxonomy" id="2320717"/>
    <lineage>
        <taxon>Eukaryota</taxon>
        <taxon>Viridiplantae</taxon>
        <taxon>Streptophyta</taxon>
        <taxon>Embryophyta</taxon>
        <taxon>Tracheophyta</taxon>
        <taxon>Spermatophyta</taxon>
        <taxon>Magnoliopsida</taxon>
        <taxon>Liliopsida</taxon>
        <taxon>Asparagales</taxon>
        <taxon>Orchidaceae</taxon>
        <taxon>Orchidoideae</taxon>
        <taxon>Orchideae</taxon>
        <taxon>Orchidinae</taxon>
        <taxon>Platanthera</taxon>
    </lineage>
</organism>
<proteinExistence type="predicted"/>
<reference evidence="2 3" key="1">
    <citation type="journal article" date="2022" name="Nat. Plants">
        <title>Genomes of leafy and leafless Platanthera orchids illuminate the evolution of mycoheterotrophy.</title>
        <authorList>
            <person name="Li M.H."/>
            <person name="Liu K.W."/>
            <person name="Li Z."/>
            <person name="Lu H.C."/>
            <person name="Ye Q.L."/>
            <person name="Zhang D."/>
            <person name="Wang J.Y."/>
            <person name="Li Y.F."/>
            <person name="Zhong Z.M."/>
            <person name="Liu X."/>
            <person name="Yu X."/>
            <person name="Liu D.K."/>
            <person name="Tu X.D."/>
            <person name="Liu B."/>
            <person name="Hao Y."/>
            <person name="Liao X.Y."/>
            <person name="Jiang Y.T."/>
            <person name="Sun W.H."/>
            <person name="Chen J."/>
            <person name="Chen Y.Q."/>
            <person name="Ai Y."/>
            <person name="Zhai J.W."/>
            <person name="Wu S.S."/>
            <person name="Zhou Z."/>
            <person name="Hsiao Y.Y."/>
            <person name="Wu W.L."/>
            <person name="Chen Y.Y."/>
            <person name="Lin Y.F."/>
            <person name="Hsu J.L."/>
            <person name="Li C.Y."/>
            <person name="Wang Z.W."/>
            <person name="Zhao X."/>
            <person name="Zhong W.Y."/>
            <person name="Ma X.K."/>
            <person name="Ma L."/>
            <person name="Huang J."/>
            <person name="Chen G.Z."/>
            <person name="Huang M.Z."/>
            <person name="Huang L."/>
            <person name="Peng D.H."/>
            <person name="Luo Y.B."/>
            <person name="Zou S.Q."/>
            <person name="Chen S.P."/>
            <person name="Lan S."/>
            <person name="Tsai W.C."/>
            <person name="Van de Peer Y."/>
            <person name="Liu Z.J."/>
        </authorList>
    </citation>
    <scope>NUCLEOTIDE SEQUENCE [LARGE SCALE GENOMIC DNA]</scope>
    <source>
        <strain evidence="2">Lor288</strain>
    </source>
</reference>
<dbReference type="EMBL" id="JBBWWR010000004">
    <property type="protein sequence ID" value="KAK8968343.1"/>
    <property type="molecule type" value="Genomic_DNA"/>
</dbReference>
<name>A0ABR2MWQ2_9ASPA</name>
<dbReference type="Proteomes" id="UP001412067">
    <property type="component" value="Unassembled WGS sequence"/>
</dbReference>
<feature type="region of interest" description="Disordered" evidence="1">
    <location>
        <begin position="21"/>
        <end position="50"/>
    </location>
</feature>
<evidence type="ECO:0000313" key="2">
    <source>
        <dbReference type="EMBL" id="KAK8968343.1"/>
    </source>
</evidence>
<evidence type="ECO:0000256" key="1">
    <source>
        <dbReference type="SAM" id="MobiDB-lite"/>
    </source>
</evidence>
<protein>
    <submittedName>
        <fullName evidence="2">Uncharacterized protein</fullName>
    </submittedName>
</protein>
<evidence type="ECO:0000313" key="3">
    <source>
        <dbReference type="Proteomes" id="UP001412067"/>
    </source>
</evidence>